<evidence type="ECO:0000256" key="6">
    <source>
        <dbReference type="ARBA" id="ARBA00022833"/>
    </source>
</evidence>
<feature type="compositionally biased region" description="Pro residues" evidence="13">
    <location>
        <begin position="1"/>
        <end position="10"/>
    </location>
</feature>
<dbReference type="PROSITE" id="PS51479">
    <property type="entry name" value="ZF_RTR1"/>
    <property type="match status" value="1"/>
</dbReference>
<dbReference type="Gene3D" id="1.25.40.820">
    <property type="match status" value="1"/>
</dbReference>
<keyword evidence="16" id="KW-1185">Reference proteome</keyword>
<keyword evidence="5 12" id="KW-0378">Hydrolase</keyword>
<dbReference type="Proteomes" id="UP000033140">
    <property type="component" value="Unassembled WGS sequence"/>
</dbReference>
<organism evidence="15 16">
    <name type="scientific">Saitoella complicata (strain BCRC 22490 / CBS 7301 / JCM 7358 / NBRC 10748 / NRRL Y-17804)</name>
    <dbReference type="NCBI Taxonomy" id="698492"/>
    <lineage>
        <taxon>Eukaryota</taxon>
        <taxon>Fungi</taxon>
        <taxon>Dikarya</taxon>
        <taxon>Ascomycota</taxon>
        <taxon>Taphrinomycotina</taxon>
        <taxon>Taphrinomycotina incertae sedis</taxon>
        <taxon>Saitoella</taxon>
    </lineage>
</organism>
<evidence type="ECO:0000313" key="16">
    <source>
        <dbReference type="Proteomes" id="UP000033140"/>
    </source>
</evidence>
<dbReference type="GO" id="GO:0005737">
    <property type="term" value="C:cytoplasm"/>
    <property type="evidence" value="ECO:0007669"/>
    <property type="project" value="TreeGrafter"/>
</dbReference>
<dbReference type="GO" id="GO:0008270">
    <property type="term" value="F:zinc ion binding"/>
    <property type="evidence" value="ECO:0007669"/>
    <property type="project" value="UniProtKB-KW"/>
</dbReference>
<keyword evidence="7 12" id="KW-0904">Protein phosphatase</keyword>
<dbReference type="GO" id="GO:0005634">
    <property type="term" value="C:nucleus"/>
    <property type="evidence" value="ECO:0007669"/>
    <property type="project" value="UniProtKB-SubCell"/>
</dbReference>
<keyword evidence="8 12" id="KW-0539">Nucleus</keyword>
<comment type="catalytic activity">
    <reaction evidence="9 12">
        <text>O-phospho-L-seryl-[protein] + H2O = L-seryl-[protein] + phosphate</text>
        <dbReference type="Rhea" id="RHEA:20629"/>
        <dbReference type="Rhea" id="RHEA-COMP:9863"/>
        <dbReference type="Rhea" id="RHEA-COMP:11604"/>
        <dbReference type="ChEBI" id="CHEBI:15377"/>
        <dbReference type="ChEBI" id="CHEBI:29999"/>
        <dbReference type="ChEBI" id="CHEBI:43474"/>
        <dbReference type="ChEBI" id="CHEBI:83421"/>
        <dbReference type="EC" id="3.1.3.16"/>
    </reaction>
</comment>
<reference evidence="15 16" key="3">
    <citation type="journal article" date="2015" name="Genome Announc.">
        <title>Draft Genome Sequence of the Archiascomycetous Yeast Saitoella complicata.</title>
        <authorList>
            <person name="Yamauchi K."/>
            <person name="Kondo S."/>
            <person name="Hamamoto M."/>
            <person name="Takahashi Y."/>
            <person name="Ogura Y."/>
            <person name="Hayashi T."/>
            <person name="Nishida H."/>
        </authorList>
    </citation>
    <scope>NUCLEOTIDE SEQUENCE [LARGE SCALE GENOMIC DNA]</scope>
    <source>
        <strain evidence="15 16">NRRL Y-17804</strain>
    </source>
</reference>
<dbReference type="EMBL" id="BACD03000008">
    <property type="protein sequence ID" value="GAO47233.1"/>
    <property type="molecule type" value="Genomic_DNA"/>
</dbReference>
<dbReference type="EC" id="3.1.3.16" evidence="12"/>
<evidence type="ECO:0000256" key="5">
    <source>
        <dbReference type="ARBA" id="ARBA00022801"/>
    </source>
</evidence>
<comment type="subcellular location">
    <subcellularLocation>
        <location evidence="1 12">Nucleus</location>
    </subcellularLocation>
</comment>
<evidence type="ECO:0000256" key="9">
    <source>
        <dbReference type="ARBA" id="ARBA00047761"/>
    </source>
</evidence>
<comment type="catalytic activity">
    <reaction evidence="10 12">
        <text>O-phospho-L-threonyl-[protein] + H2O = L-threonyl-[protein] + phosphate</text>
        <dbReference type="Rhea" id="RHEA:47004"/>
        <dbReference type="Rhea" id="RHEA-COMP:11060"/>
        <dbReference type="Rhea" id="RHEA-COMP:11605"/>
        <dbReference type="ChEBI" id="CHEBI:15377"/>
        <dbReference type="ChEBI" id="CHEBI:30013"/>
        <dbReference type="ChEBI" id="CHEBI:43474"/>
        <dbReference type="ChEBI" id="CHEBI:61977"/>
        <dbReference type="EC" id="3.1.3.16"/>
    </reaction>
</comment>
<dbReference type="GO" id="GO:0043175">
    <property type="term" value="F:RNA polymerase core enzyme binding"/>
    <property type="evidence" value="ECO:0007669"/>
    <property type="project" value="UniProtKB-UniRule"/>
</dbReference>
<evidence type="ECO:0000256" key="4">
    <source>
        <dbReference type="ARBA" id="ARBA00022771"/>
    </source>
</evidence>
<accession>A0A0E9NBQ1</accession>
<evidence type="ECO:0000256" key="3">
    <source>
        <dbReference type="ARBA" id="ARBA00022723"/>
    </source>
</evidence>
<evidence type="ECO:0000256" key="2">
    <source>
        <dbReference type="ARBA" id="ARBA00005676"/>
    </source>
</evidence>
<proteinExistence type="inferred from homology"/>
<reference evidence="15 16" key="1">
    <citation type="journal article" date="2011" name="J. Gen. Appl. Microbiol.">
        <title>Draft genome sequencing of the enigmatic yeast Saitoella complicata.</title>
        <authorList>
            <person name="Nishida H."/>
            <person name="Hamamoto M."/>
            <person name="Sugiyama J."/>
        </authorList>
    </citation>
    <scope>NUCLEOTIDE SEQUENCE [LARGE SCALE GENOMIC DNA]</scope>
    <source>
        <strain evidence="15 16">NRRL Y-17804</strain>
    </source>
</reference>
<dbReference type="PANTHER" id="PTHR14732:SF0">
    <property type="entry name" value="RNA POLYMERASE II SUBUNIT B1 CTD PHOSPHATASE RPAP2-RELATED"/>
    <property type="match status" value="1"/>
</dbReference>
<evidence type="ECO:0000256" key="8">
    <source>
        <dbReference type="ARBA" id="ARBA00023242"/>
    </source>
</evidence>
<keyword evidence="4 12" id="KW-0863">Zinc-finger</keyword>
<feature type="domain" description="RTR1-type" evidence="14">
    <location>
        <begin position="90"/>
        <end position="178"/>
    </location>
</feature>
<keyword evidence="6 12" id="KW-0862">Zinc</keyword>
<evidence type="ECO:0000256" key="12">
    <source>
        <dbReference type="RuleBase" id="RU367080"/>
    </source>
</evidence>
<keyword evidence="3 12" id="KW-0479">Metal-binding</keyword>
<evidence type="ECO:0000259" key="14">
    <source>
        <dbReference type="PROSITE" id="PS51479"/>
    </source>
</evidence>
<feature type="region of interest" description="Disordered" evidence="13">
    <location>
        <begin position="1"/>
        <end position="43"/>
    </location>
</feature>
<evidence type="ECO:0000256" key="7">
    <source>
        <dbReference type="ARBA" id="ARBA00022912"/>
    </source>
</evidence>
<dbReference type="Pfam" id="PF04181">
    <property type="entry name" value="RPAP2_Rtr1"/>
    <property type="match status" value="1"/>
</dbReference>
<dbReference type="AlphaFoldDB" id="A0A0E9NBQ1"/>
<reference evidence="15 16" key="2">
    <citation type="journal article" date="2014" name="J. Gen. Appl. Microbiol.">
        <title>The early diverging ascomycetous budding yeast Saitoella complicata has three histone deacetylases belonging to the Clr6, Hos2, and Rpd3 lineages.</title>
        <authorList>
            <person name="Nishida H."/>
            <person name="Matsumoto T."/>
            <person name="Kondo S."/>
            <person name="Hamamoto M."/>
            <person name="Yoshikawa H."/>
        </authorList>
    </citation>
    <scope>NUCLEOTIDE SEQUENCE [LARGE SCALE GENOMIC DNA]</scope>
    <source>
        <strain evidence="15 16">NRRL Y-17804</strain>
    </source>
</reference>
<gene>
    <name evidence="15" type="ORF">G7K_1443-t1</name>
</gene>
<dbReference type="GO" id="GO:0008420">
    <property type="term" value="F:RNA polymerase II CTD heptapeptide repeat phosphatase activity"/>
    <property type="evidence" value="ECO:0007669"/>
    <property type="project" value="UniProtKB-UniRule"/>
</dbReference>
<dbReference type="STRING" id="698492.A0A0E9NBQ1"/>
<dbReference type="InterPro" id="IPR007308">
    <property type="entry name" value="Rtr1/RPAP2_dom"/>
</dbReference>
<protein>
    <recommendedName>
        <fullName evidence="12">RNA polymerase II subunit B1 CTD phosphatase RPAP2 homolog</fullName>
        <ecNumber evidence="12">3.1.3.16</ecNumber>
    </recommendedName>
</protein>
<dbReference type="InterPro" id="IPR038534">
    <property type="entry name" value="Rtr1/RPAP2_sf"/>
</dbReference>
<evidence type="ECO:0000313" key="15">
    <source>
        <dbReference type="EMBL" id="GAO47233.1"/>
    </source>
</evidence>
<comment type="similarity">
    <text evidence="2 11 12">Belongs to the RPAP2 family.</text>
</comment>
<name>A0A0E9NBQ1_SAICN</name>
<comment type="caution">
    <text evidence="15">The sequence shown here is derived from an EMBL/GenBank/DDBJ whole genome shotgun (WGS) entry which is preliminary data.</text>
</comment>
<comment type="function">
    <text evidence="12">Putative RNA polymerase II subunit B1 C-terminal domain (CTD) phosphatase involved in RNA polymerase II transcription regulation.</text>
</comment>
<evidence type="ECO:0000256" key="13">
    <source>
        <dbReference type="SAM" id="MobiDB-lite"/>
    </source>
</evidence>
<evidence type="ECO:0000256" key="10">
    <source>
        <dbReference type="ARBA" id="ARBA00048336"/>
    </source>
</evidence>
<evidence type="ECO:0000256" key="11">
    <source>
        <dbReference type="PROSITE-ProRule" id="PRU00812"/>
    </source>
</evidence>
<evidence type="ECO:0000256" key="1">
    <source>
        <dbReference type="ARBA" id="ARBA00004123"/>
    </source>
</evidence>
<dbReference type="PANTHER" id="PTHR14732">
    <property type="entry name" value="RNA POLYMERASE II SUBUNIT B1 CTD PHOSPHATASE RPAP2-RELATED"/>
    <property type="match status" value="1"/>
</dbReference>
<sequence length="423" mass="47321">MDPNSPPSSPRPTTRAPKRPVSAAKRAATAKGEEYKPQEGKSTVTLDTIPKVNAEVAAKSALIARARAETLVLEWVEKLLDGVDEATLKMSARYLRPQDFSDAMLERKLEKLCGYPLCPQSLNPTSSTQSPRRSRNSMIINPVSKKGPIPEGFHSELCAIKASWFRRQLDDEPLYLRQLDKIPEGEGKWERGIELYEEMVAAQREKKEKEERGEVVEKSGERVREEFVREMVEGWAAGVPSLVGPLEIRETREVSEVREEAEGEQAGVGAIEGFRSEFERLKVNNEDDDNMDWQGSIWAKRLSFLLLLEPFRRAVIDQKQTDISAPRQPRNSQPSCTEINPSFYFHPISPHQLIILLRLLRGNLVAALTAERTLLLLVLGNGLNGDGDVVETHLLQQLLGVRVDLKTTSGGGVEGRDVRSVLV</sequence>
<dbReference type="InterPro" id="IPR039693">
    <property type="entry name" value="Rtr1/RPAP2"/>
</dbReference>